<proteinExistence type="predicted"/>
<protein>
    <submittedName>
        <fullName evidence="3">Glycosyltransferase</fullName>
    </submittedName>
</protein>
<evidence type="ECO:0000256" key="1">
    <source>
        <dbReference type="ARBA" id="ARBA00022676"/>
    </source>
</evidence>
<dbReference type="InterPro" id="IPR004629">
    <property type="entry name" value="WecG_TagA_CpsF"/>
</dbReference>
<dbReference type="EMBL" id="SMLL01000004">
    <property type="protein sequence ID" value="TFY99989.1"/>
    <property type="molecule type" value="Genomic_DNA"/>
</dbReference>
<dbReference type="AlphaFoldDB" id="A0A4Z0BNI5"/>
<keyword evidence="1" id="KW-0328">Glycosyltransferase</keyword>
<comment type="caution">
    <text evidence="3">The sequence shown here is derived from an EMBL/GenBank/DDBJ whole genome shotgun (WGS) entry which is preliminary data.</text>
</comment>
<dbReference type="GO" id="GO:0016758">
    <property type="term" value="F:hexosyltransferase activity"/>
    <property type="evidence" value="ECO:0007669"/>
    <property type="project" value="TreeGrafter"/>
</dbReference>
<dbReference type="OrthoDB" id="9808602at2"/>
<dbReference type="CDD" id="cd06533">
    <property type="entry name" value="Glyco_transf_WecG_TagA"/>
    <property type="match status" value="1"/>
</dbReference>
<evidence type="ECO:0000256" key="2">
    <source>
        <dbReference type="ARBA" id="ARBA00022679"/>
    </source>
</evidence>
<accession>A0A4Z0BNI5</accession>
<keyword evidence="4" id="KW-1185">Reference proteome</keyword>
<dbReference type="RefSeq" id="WP_135285531.1">
    <property type="nucleotide sequence ID" value="NZ_SMLL01000004.1"/>
</dbReference>
<reference evidence="3 4" key="1">
    <citation type="submission" date="2019-03" db="EMBL/GenBank/DDBJ databases">
        <title>Ramlibacter rhizophilus CCTCC AB2015357, whole genome shotgun sequence.</title>
        <authorList>
            <person name="Zhang X."/>
            <person name="Feng G."/>
            <person name="Zhu H."/>
        </authorList>
    </citation>
    <scope>NUCLEOTIDE SEQUENCE [LARGE SCALE GENOMIC DNA]</scope>
    <source>
        <strain evidence="3 4">CCTCC AB2015357</strain>
    </source>
</reference>
<dbReference type="PANTHER" id="PTHR34136">
    <property type="match status" value="1"/>
</dbReference>
<evidence type="ECO:0000313" key="3">
    <source>
        <dbReference type="EMBL" id="TFY99989.1"/>
    </source>
</evidence>
<dbReference type="Proteomes" id="UP000297564">
    <property type="component" value="Unassembled WGS sequence"/>
</dbReference>
<gene>
    <name evidence="3" type="ORF">EZ242_12745</name>
</gene>
<dbReference type="NCBIfam" id="TIGR00696">
    <property type="entry name" value="wecG_tagA_cpsF"/>
    <property type="match status" value="1"/>
</dbReference>
<evidence type="ECO:0000313" key="4">
    <source>
        <dbReference type="Proteomes" id="UP000297564"/>
    </source>
</evidence>
<organism evidence="3 4">
    <name type="scientific">Ramlibacter rhizophilus</name>
    <dbReference type="NCBI Taxonomy" id="1781167"/>
    <lineage>
        <taxon>Bacteria</taxon>
        <taxon>Pseudomonadati</taxon>
        <taxon>Pseudomonadota</taxon>
        <taxon>Betaproteobacteria</taxon>
        <taxon>Burkholderiales</taxon>
        <taxon>Comamonadaceae</taxon>
        <taxon>Ramlibacter</taxon>
    </lineage>
</organism>
<dbReference type="PANTHER" id="PTHR34136:SF1">
    <property type="entry name" value="UDP-N-ACETYL-D-MANNOSAMINURONIC ACID TRANSFERASE"/>
    <property type="match status" value="1"/>
</dbReference>
<keyword evidence="2 3" id="KW-0808">Transferase</keyword>
<dbReference type="Pfam" id="PF03808">
    <property type="entry name" value="Glyco_tran_WecG"/>
    <property type="match status" value="1"/>
</dbReference>
<sequence>MNVTAAVPPHAWLPRWQELVRSIARVHSAHGEQQLLDWLCEPREPVVVGFVNAHAMNCTAVSGRFFEALMSADVLLRDGIGLSLLMELLNQRPGLNMNGTDLIPKIMARHEGSTMALFGTQEPWLSRARQAVVGRIAPGSPCVVAHGFHDTATYVRLAALHRPRLIVLGMGMPRQEEVAVVLRAALNFPCVIVCGGAILDFLGQRTPRAPQWMRRLGLEWLYRLGREPKRLFHRYVMGNPVFVRRALTLAMHSLRRDVPARRAA</sequence>
<name>A0A4Z0BNI5_9BURK</name>